<evidence type="ECO:0000313" key="1">
    <source>
        <dbReference type="EMBL" id="KAK3795782.1"/>
    </source>
</evidence>
<comment type="caution">
    <text evidence="1">The sequence shown here is derived from an EMBL/GenBank/DDBJ whole genome shotgun (WGS) entry which is preliminary data.</text>
</comment>
<protein>
    <submittedName>
        <fullName evidence="1">Uncharacterized protein</fullName>
    </submittedName>
</protein>
<dbReference type="Proteomes" id="UP001283361">
    <property type="component" value="Unassembled WGS sequence"/>
</dbReference>
<dbReference type="EMBL" id="JAWDGP010000985">
    <property type="protein sequence ID" value="KAK3795782.1"/>
    <property type="molecule type" value="Genomic_DNA"/>
</dbReference>
<evidence type="ECO:0000313" key="2">
    <source>
        <dbReference type="Proteomes" id="UP001283361"/>
    </source>
</evidence>
<proteinExistence type="predicted"/>
<keyword evidence="2" id="KW-1185">Reference proteome</keyword>
<reference evidence="1" key="1">
    <citation type="journal article" date="2023" name="G3 (Bethesda)">
        <title>A reference genome for the long-term kleptoplast-retaining sea slug Elysia crispata morphotype clarki.</title>
        <authorList>
            <person name="Eastman K.E."/>
            <person name="Pendleton A.L."/>
            <person name="Shaikh M.A."/>
            <person name="Suttiyut T."/>
            <person name="Ogas R."/>
            <person name="Tomko P."/>
            <person name="Gavelis G."/>
            <person name="Widhalm J.R."/>
            <person name="Wisecaver J.H."/>
        </authorList>
    </citation>
    <scope>NUCLEOTIDE SEQUENCE</scope>
    <source>
        <strain evidence="1">ECLA1</strain>
    </source>
</reference>
<organism evidence="1 2">
    <name type="scientific">Elysia crispata</name>
    <name type="common">lettuce slug</name>
    <dbReference type="NCBI Taxonomy" id="231223"/>
    <lineage>
        <taxon>Eukaryota</taxon>
        <taxon>Metazoa</taxon>
        <taxon>Spiralia</taxon>
        <taxon>Lophotrochozoa</taxon>
        <taxon>Mollusca</taxon>
        <taxon>Gastropoda</taxon>
        <taxon>Heterobranchia</taxon>
        <taxon>Euthyneura</taxon>
        <taxon>Panpulmonata</taxon>
        <taxon>Sacoglossa</taxon>
        <taxon>Placobranchoidea</taxon>
        <taxon>Plakobranchidae</taxon>
        <taxon>Elysia</taxon>
    </lineage>
</organism>
<sequence length="275" mass="29902">MQNSLVNCGLRIAFMWDSENDKNSAKMRASAGLDAFTPMAFHPSQGLTGETERNAPLTYSTGTAERLICARIMTMTYEPSPKTCPSPNAMASLFCNADNSHTHIPPSAEWQNVKDNNLEKMGCVMHSGFGKIEGNNKNHASSLHCQCVKNSSDGGQSKQHCCFPTNTRTRLVVATDPADGGNSKQHCCFPSNTRTRLMVATQHKDPTGGGNSKQHCCFPSNTRTLLVVATDPADGGNSKQHCCFPSNTRTRLMVATVSSTAVFLPTQGPGWWWQQ</sequence>
<accession>A0AAE1E6H8</accession>
<name>A0AAE1E6H8_9GAST</name>
<gene>
    <name evidence="1" type="ORF">RRG08_059381</name>
</gene>
<dbReference type="AlphaFoldDB" id="A0AAE1E6H8"/>